<comment type="caution">
    <text evidence="1">The sequence shown here is derived from an EMBL/GenBank/DDBJ whole genome shotgun (WGS) entry which is preliminary data.</text>
</comment>
<proteinExistence type="predicted"/>
<keyword evidence="2" id="KW-1185">Reference proteome</keyword>
<dbReference type="SUPFAM" id="SSF50891">
    <property type="entry name" value="Cyclophilin-like"/>
    <property type="match status" value="1"/>
</dbReference>
<accession>A0ABV2BQZ6</accession>
<sequence length="270" mass="28599">MKNNKLNKNQSLKSTIRMSVAGFSLAICSGLANATIVQIETPLGNFEVNLYDEKTPETVNNFLNYVNSGAYNNSIIHRSVTDFVIQGGGFSYQNSWPAQAITTNAPVINEPVYSNVKGTIAMAKRSGAPNSATSQWFINLADNSKGNAQLDSQNGGFTVFGEVTGDGMAIIEQIAALPTYNFSGAFNSLPLQNYGGTGNPDETHLVINQITVIDGNTDTAAGLNPPLNTSINTPTTPTTPKSSGGGAAGFGWILAMLGVALWRNQLNTRT</sequence>
<evidence type="ECO:0000313" key="1">
    <source>
        <dbReference type="EMBL" id="MET1254356.1"/>
    </source>
</evidence>
<name>A0ABV2BQZ6_9GAMM</name>
<dbReference type="Gene3D" id="2.40.100.10">
    <property type="entry name" value="Cyclophilin-like"/>
    <property type="match status" value="1"/>
</dbReference>
<keyword evidence="1" id="KW-0413">Isomerase</keyword>
<dbReference type="Proteomes" id="UP001548189">
    <property type="component" value="Unassembled WGS sequence"/>
</dbReference>
<dbReference type="EMBL" id="JBEVCJ010000003">
    <property type="protein sequence ID" value="MET1254356.1"/>
    <property type="molecule type" value="Genomic_DNA"/>
</dbReference>
<reference evidence="1 2" key="1">
    <citation type="submission" date="2024-06" db="EMBL/GenBank/DDBJ databases">
        <authorList>
            <person name="Li F."/>
        </authorList>
    </citation>
    <scope>NUCLEOTIDE SEQUENCE [LARGE SCALE GENOMIC DNA]</scope>
    <source>
        <strain evidence="1 2">GXAS 311</strain>
    </source>
</reference>
<dbReference type="PANTHER" id="PTHR43246">
    <property type="entry name" value="PEPTIDYL-PROLYL CIS-TRANS ISOMERASE CYP38, CHLOROPLASTIC"/>
    <property type="match status" value="1"/>
</dbReference>
<dbReference type="PROSITE" id="PS50072">
    <property type="entry name" value="CSA_PPIASE_2"/>
    <property type="match status" value="1"/>
</dbReference>
<protein>
    <submittedName>
        <fullName evidence="1">Peptidylprolyl isomerase</fullName>
        <ecNumber evidence="1">5.2.1.8</ecNumber>
    </submittedName>
</protein>
<dbReference type="GO" id="GO:0003755">
    <property type="term" value="F:peptidyl-prolyl cis-trans isomerase activity"/>
    <property type="evidence" value="ECO:0007669"/>
    <property type="project" value="UniProtKB-EC"/>
</dbReference>
<dbReference type="PRINTS" id="PR00153">
    <property type="entry name" value="CSAPPISMRASE"/>
</dbReference>
<dbReference type="InterPro" id="IPR002130">
    <property type="entry name" value="Cyclophilin-type_PPIase_dom"/>
</dbReference>
<organism evidence="1 2">
    <name type="scientific">Aliikangiella maris</name>
    <dbReference type="NCBI Taxonomy" id="3162458"/>
    <lineage>
        <taxon>Bacteria</taxon>
        <taxon>Pseudomonadati</taxon>
        <taxon>Pseudomonadota</taxon>
        <taxon>Gammaproteobacteria</taxon>
        <taxon>Oceanospirillales</taxon>
        <taxon>Pleioneaceae</taxon>
        <taxon>Aliikangiella</taxon>
    </lineage>
</organism>
<dbReference type="InterPro" id="IPR044665">
    <property type="entry name" value="E_coli_cyclophilin_A-like"/>
</dbReference>
<evidence type="ECO:0000313" key="2">
    <source>
        <dbReference type="Proteomes" id="UP001548189"/>
    </source>
</evidence>
<dbReference type="EC" id="5.2.1.8" evidence="1"/>
<gene>
    <name evidence="1" type="ORF">ABVT43_04365</name>
</gene>
<dbReference type="InterPro" id="IPR029000">
    <property type="entry name" value="Cyclophilin-like_dom_sf"/>
</dbReference>
<dbReference type="Pfam" id="PF00160">
    <property type="entry name" value="Pro_isomerase"/>
    <property type="match status" value="1"/>
</dbReference>